<sequence length="492" mass="53891">MAVLVLLFFLAIFSFSSTAQSQHSDSAFISAIISAKGLDFVKDILVEQELKALTPLRLPDINKSIRIPLVGAVEVSVSNITLSSVDVSSSVIRPGDTGIMIAVSGATANLSLDWEYTYSTWLIPIDIADNGGAFIEVQGMEVGLTMTMKNNNGTLELNVTECGCYMEDIFITLNGGASWLYQGFVYAFEDQIRAAVEKAITKKITEGTSKLDSLLQSLPKKIDVDHNVALDVTFVDDPLFGNSSIEFDINGLFVPSENAALSSYLNDNSKLSDSCLGTSNMLGISLDEAVFNSASVVYFQEGMMHWLVDKVPDQSLLNTKKWKYIVPQLYRKYPNDDMQLNLTLTSPPIIRIKPQGVGGTITTDMTINVLDAGETIPVACITVEMAVSGVVRISGNNLAGEAELHDFSLNLKWSEVGNFHMYLIQETMRVFLNTVFVPIINSHMRKGFPLPIVNGFTLRNAYILNSISKMVVCADVVFRDSSVTKPLRIADL</sequence>
<reference evidence="6" key="1">
    <citation type="journal article" date="2023" name="GigaByte">
        <title>Genome assembly of the bearded iris, Iris pallida Lam.</title>
        <authorList>
            <person name="Bruccoleri R.E."/>
            <person name="Oakeley E.J."/>
            <person name="Faust A.M.E."/>
            <person name="Altorfer M."/>
            <person name="Dessus-Babus S."/>
            <person name="Burckhardt D."/>
            <person name="Oertli M."/>
            <person name="Naumann U."/>
            <person name="Petersen F."/>
            <person name="Wong J."/>
        </authorList>
    </citation>
    <scope>NUCLEOTIDE SEQUENCE</scope>
    <source>
        <strain evidence="6">GSM-AAB239-AS_SAM_17_03QT</strain>
    </source>
</reference>
<organism evidence="6 8">
    <name type="scientific">Iris pallida</name>
    <name type="common">Sweet iris</name>
    <dbReference type="NCBI Taxonomy" id="29817"/>
    <lineage>
        <taxon>Eukaryota</taxon>
        <taxon>Viridiplantae</taxon>
        <taxon>Streptophyta</taxon>
        <taxon>Embryophyta</taxon>
        <taxon>Tracheophyta</taxon>
        <taxon>Spermatophyta</taxon>
        <taxon>Magnoliopsida</taxon>
        <taxon>Liliopsida</taxon>
        <taxon>Asparagales</taxon>
        <taxon>Iridaceae</taxon>
        <taxon>Iridoideae</taxon>
        <taxon>Irideae</taxon>
        <taxon>Iris</taxon>
    </lineage>
</organism>
<dbReference type="Gene3D" id="3.15.20.10">
    <property type="entry name" value="Bactericidal permeability-increasing protein, domain 2"/>
    <property type="match status" value="1"/>
</dbReference>
<dbReference type="InterPro" id="IPR017942">
    <property type="entry name" value="Lipid-bd_serum_glycop_N"/>
</dbReference>
<dbReference type="SMART" id="SM00329">
    <property type="entry name" value="BPI2"/>
    <property type="match status" value="1"/>
</dbReference>
<feature type="domain" description="Lipid-binding serum glycoprotein N-terminal" evidence="4">
    <location>
        <begin position="33"/>
        <end position="258"/>
    </location>
</feature>
<dbReference type="AlphaFoldDB" id="A0AAX6E4Q1"/>
<dbReference type="InterPro" id="IPR030675">
    <property type="entry name" value="BPI/LBP"/>
</dbReference>
<proteinExistence type="inferred from homology"/>
<dbReference type="SUPFAM" id="SSF55394">
    <property type="entry name" value="Bactericidal permeability-increasing protein, BPI"/>
    <property type="match status" value="2"/>
</dbReference>
<dbReference type="EMBL" id="JANAVB010040019">
    <property type="protein sequence ID" value="KAJ6799006.1"/>
    <property type="molecule type" value="Genomic_DNA"/>
</dbReference>
<dbReference type="InterPro" id="IPR017943">
    <property type="entry name" value="Bactericidal_perm-incr_a/b_dom"/>
</dbReference>
<evidence type="ECO:0000259" key="4">
    <source>
        <dbReference type="SMART" id="SM00328"/>
    </source>
</evidence>
<dbReference type="EMBL" id="JANAVB010038819">
    <property type="protein sequence ID" value="KAJ6800390.1"/>
    <property type="molecule type" value="Genomic_DNA"/>
</dbReference>
<evidence type="ECO:0000313" key="7">
    <source>
        <dbReference type="EMBL" id="KAJ6800390.1"/>
    </source>
</evidence>
<dbReference type="PANTHER" id="PTHR46801">
    <property type="entry name" value="OS06G0309200 PROTEIN"/>
    <property type="match status" value="1"/>
</dbReference>
<reference evidence="6" key="2">
    <citation type="submission" date="2023-04" db="EMBL/GenBank/DDBJ databases">
        <authorList>
            <person name="Bruccoleri R.E."/>
            <person name="Oakeley E.J."/>
            <person name="Faust A.-M."/>
            <person name="Dessus-Babus S."/>
            <person name="Altorfer M."/>
            <person name="Burckhardt D."/>
            <person name="Oertli M."/>
            <person name="Naumann U."/>
            <person name="Petersen F."/>
            <person name="Wong J."/>
        </authorList>
    </citation>
    <scope>NUCLEOTIDE SEQUENCE</scope>
    <source>
        <strain evidence="6">GSM-AAB239-AS_SAM_17_03QT</strain>
        <tissue evidence="6">Leaf</tissue>
    </source>
</reference>
<feature type="chain" id="PRO_5044718630" evidence="3">
    <location>
        <begin position="22"/>
        <end position="492"/>
    </location>
</feature>
<dbReference type="SMART" id="SM00328">
    <property type="entry name" value="BPI1"/>
    <property type="match status" value="1"/>
</dbReference>
<dbReference type="Proteomes" id="UP001140949">
    <property type="component" value="Unassembled WGS sequence"/>
</dbReference>
<gene>
    <name evidence="7" type="ORF">M6B38_109530</name>
    <name evidence="6" type="ORF">M6B38_208860</name>
</gene>
<dbReference type="Pfam" id="PF02886">
    <property type="entry name" value="LBP_BPI_CETP_C"/>
    <property type="match status" value="1"/>
</dbReference>
<dbReference type="InterPro" id="IPR001124">
    <property type="entry name" value="Lipid-bd_serum_glycop_C"/>
</dbReference>
<evidence type="ECO:0000313" key="8">
    <source>
        <dbReference type="Proteomes" id="UP001140949"/>
    </source>
</evidence>
<dbReference type="Pfam" id="PF01273">
    <property type="entry name" value="LBP_BPI_CETP"/>
    <property type="match status" value="1"/>
</dbReference>
<protein>
    <submittedName>
        <fullName evidence="6">BPI/LBP family protein</fullName>
    </submittedName>
</protein>
<name>A0AAX6E4Q1_IRIPA</name>
<dbReference type="PIRSF" id="PIRSF002417">
    <property type="entry name" value="Lipid_binding_protein"/>
    <property type="match status" value="1"/>
</dbReference>
<evidence type="ECO:0000256" key="3">
    <source>
        <dbReference type="SAM" id="SignalP"/>
    </source>
</evidence>
<evidence type="ECO:0000313" key="6">
    <source>
        <dbReference type="EMBL" id="KAJ6799006.1"/>
    </source>
</evidence>
<feature type="domain" description="Lipid-binding serum glycoprotein C-terminal" evidence="5">
    <location>
        <begin position="276"/>
        <end position="474"/>
    </location>
</feature>
<dbReference type="InterPro" id="IPR045897">
    <property type="entry name" value="BPI/LBP_pln"/>
</dbReference>
<comment type="similarity">
    <text evidence="2">Belongs to the BPI/LBP/Plunc superfamily. BPI/LBP (TC 1.C.40) family.</text>
</comment>
<feature type="signal peptide" evidence="3">
    <location>
        <begin position="1"/>
        <end position="21"/>
    </location>
</feature>
<dbReference type="GO" id="GO:0005615">
    <property type="term" value="C:extracellular space"/>
    <property type="evidence" value="ECO:0007669"/>
    <property type="project" value="InterPro"/>
</dbReference>
<accession>A0AAX6E4Q1</accession>
<dbReference type="FunFam" id="3.15.10.10:FF:000001">
    <property type="entry name" value="phospholipid transfer protein-like"/>
    <property type="match status" value="1"/>
</dbReference>
<keyword evidence="3" id="KW-0732">Signal</keyword>
<evidence type="ECO:0000256" key="2">
    <source>
        <dbReference type="ARBA" id="ARBA00060933"/>
    </source>
</evidence>
<evidence type="ECO:0000256" key="1">
    <source>
        <dbReference type="ARBA" id="ARBA00023180"/>
    </source>
</evidence>
<keyword evidence="8" id="KW-1185">Reference proteome</keyword>
<dbReference type="Gene3D" id="3.15.10.10">
    <property type="entry name" value="Bactericidal permeability-increasing protein, domain 1"/>
    <property type="match status" value="1"/>
</dbReference>
<comment type="caution">
    <text evidence="6">The sequence shown here is derived from an EMBL/GenBank/DDBJ whole genome shotgun (WGS) entry which is preliminary data.</text>
</comment>
<keyword evidence="1" id="KW-0325">Glycoprotein</keyword>
<evidence type="ECO:0000259" key="5">
    <source>
        <dbReference type="SMART" id="SM00329"/>
    </source>
</evidence>
<dbReference type="PANTHER" id="PTHR46801:SF2">
    <property type="entry name" value="LIPOPOLYSACCHARIDE-BINDING PROTEIN"/>
    <property type="match status" value="1"/>
</dbReference>
<dbReference type="GO" id="GO:0008289">
    <property type="term" value="F:lipid binding"/>
    <property type="evidence" value="ECO:0007669"/>
    <property type="project" value="InterPro"/>
</dbReference>